<dbReference type="AlphaFoldDB" id="A0A8K0URV0"/>
<dbReference type="GO" id="GO:0008263">
    <property type="term" value="F:pyrimidine-specific mismatch base pair DNA N-glycosylase activity"/>
    <property type="evidence" value="ECO:0007669"/>
    <property type="project" value="TreeGrafter"/>
</dbReference>
<keyword evidence="7" id="KW-1185">Reference proteome</keyword>
<evidence type="ECO:0000259" key="5">
    <source>
        <dbReference type="Pfam" id="PF03167"/>
    </source>
</evidence>
<dbReference type="InterPro" id="IPR036895">
    <property type="entry name" value="Uracil-DNA_glycosylase-like_sf"/>
</dbReference>
<evidence type="ECO:0000256" key="3">
    <source>
        <dbReference type="ARBA" id="ARBA00023204"/>
    </source>
</evidence>
<name>A0A8K0URV0_9AGAR</name>
<dbReference type="EMBL" id="JAEVFJ010000010">
    <property type="protein sequence ID" value="KAH8102047.1"/>
    <property type="molecule type" value="Genomic_DNA"/>
</dbReference>
<dbReference type="SUPFAM" id="SSF52141">
    <property type="entry name" value="Uracil-DNA glycosylase-like"/>
    <property type="match status" value="1"/>
</dbReference>
<dbReference type="Proteomes" id="UP000813824">
    <property type="component" value="Unassembled WGS sequence"/>
</dbReference>
<protein>
    <submittedName>
        <fullName evidence="6">Uracil-DNA glycosylase-like protein</fullName>
    </submittedName>
</protein>
<dbReference type="Pfam" id="PF03167">
    <property type="entry name" value="UDG"/>
    <property type="match status" value="1"/>
</dbReference>
<evidence type="ECO:0000256" key="2">
    <source>
        <dbReference type="ARBA" id="ARBA00022801"/>
    </source>
</evidence>
<dbReference type="PANTHER" id="PTHR12159">
    <property type="entry name" value="G/T AND G/U MISMATCH-SPECIFIC DNA GLYCOSYLASE"/>
    <property type="match status" value="1"/>
</dbReference>
<feature type="region of interest" description="Disordered" evidence="4">
    <location>
        <begin position="28"/>
        <end position="65"/>
    </location>
</feature>
<feature type="compositionally biased region" description="Basic and acidic residues" evidence="4">
    <location>
        <begin position="37"/>
        <end position="48"/>
    </location>
</feature>
<dbReference type="OrthoDB" id="565731at2759"/>
<dbReference type="GO" id="GO:0004844">
    <property type="term" value="F:uracil DNA N-glycosylase activity"/>
    <property type="evidence" value="ECO:0007669"/>
    <property type="project" value="TreeGrafter"/>
</dbReference>
<reference evidence="6" key="1">
    <citation type="journal article" date="2021" name="New Phytol.">
        <title>Evolutionary innovations through gain and loss of genes in the ectomycorrhizal Boletales.</title>
        <authorList>
            <person name="Wu G."/>
            <person name="Miyauchi S."/>
            <person name="Morin E."/>
            <person name="Kuo A."/>
            <person name="Drula E."/>
            <person name="Varga T."/>
            <person name="Kohler A."/>
            <person name="Feng B."/>
            <person name="Cao Y."/>
            <person name="Lipzen A."/>
            <person name="Daum C."/>
            <person name="Hundley H."/>
            <person name="Pangilinan J."/>
            <person name="Johnson J."/>
            <person name="Barry K."/>
            <person name="LaButti K."/>
            <person name="Ng V."/>
            <person name="Ahrendt S."/>
            <person name="Min B."/>
            <person name="Choi I.G."/>
            <person name="Park H."/>
            <person name="Plett J.M."/>
            <person name="Magnuson J."/>
            <person name="Spatafora J.W."/>
            <person name="Nagy L.G."/>
            <person name="Henrissat B."/>
            <person name="Grigoriev I.V."/>
            <person name="Yang Z.L."/>
            <person name="Xu J."/>
            <person name="Martin F.M."/>
        </authorList>
    </citation>
    <scope>NUCLEOTIDE SEQUENCE</scope>
    <source>
        <strain evidence="6">KKN 215</strain>
    </source>
</reference>
<dbReference type="InterPro" id="IPR005122">
    <property type="entry name" value="Uracil-DNA_glycosylase-like"/>
</dbReference>
<keyword evidence="3" id="KW-0234">DNA repair</keyword>
<feature type="domain" description="Uracil-DNA glycosylase-like" evidence="5">
    <location>
        <begin position="118"/>
        <end position="271"/>
    </location>
</feature>
<dbReference type="GO" id="GO:0006285">
    <property type="term" value="P:base-excision repair, AP site formation"/>
    <property type="evidence" value="ECO:0007669"/>
    <property type="project" value="InterPro"/>
</dbReference>
<evidence type="ECO:0000256" key="4">
    <source>
        <dbReference type="SAM" id="MobiDB-lite"/>
    </source>
</evidence>
<evidence type="ECO:0000313" key="6">
    <source>
        <dbReference type="EMBL" id="KAH8102047.1"/>
    </source>
</evidence>
<gene>
    <name evidence="6" type="ORF">BXZ70DRAFT_49548</name>
</gene>
<dbReference type="InterPro" id="IPR015637">
    <property type="entry name" value="MUG/TDG"/>
</dbReference>
<organism evidence="6 7">
    <name type="scientific">Cristinia sonorae</name>
    <dbReference type="NCBI Taxonomy" id="1940300"/>
    <lineage>
        <taxon>Eukaryota</taxon>
        <taxon>Fungi</taxon>
        <taxon>Dikarya</taxon>
        <taxon>Basidiomycota</taxon>
        <taxon>Agaricomycotina</taxon>
        <taxon>Agaricomycetes</taxon>
        <taxon>Agaricomycetidae</taxon>
        <taxon>Agaricales</taxon>
        <taxon>Pleurotineae</taxon>
        <taxon>Stephanosporaceae</taxon>
        <taxon>Cristinia</taxon>
    </lineage>
</organism>
<evidence type="ECO:0000313" key="7">
    <source>
        <dbReference type="Proteomes" id="UP000813824"/>
    </source>
</evidence>
<sequence>MSTPMKTETPLSKLKETLEVFRFESPAQQRLCRSSRKRTDSNLKRGQDEDGDVLPNLGGVEQDKETTAGILSASTSLPKPSWKRTVPIVKVEGPSNTKKLKRGFAPPEQYAHLGFLSDYLKDSLDVMFCGVNPGCKSAEVGHHFANPTNHFWKCLHQSGMPNRAIASATIHEKLPSELTERLLPPSEDHTLPGLYNLGLTNLVARPSAEQAELSKDDMIQGVPVLLQKIAEHRPRVVCFVGKGIWDVFAKEAIKLSLDGHVLRTNAPSGFSFPLPVNGQAVKTGNDDPSALAVPSKRGKQPIRPRKVKIIFGWGLQPIKVVHPVTKHDIAETMFFVMPSTSGRVVSHQLPDKVKLFATLREDVVRLKAGEIETKNMAVIYPPTMTPFDDP</sequence>
<dbReference type="CDD" id="cd10028">
    <property type="entry name" value="UDG-F2_TDG_MUG"/>
    <property type="match status" value="1"/>
</dbReference>
<dbReference type="PANTHER" id="PTHR12159:SF9">
    <property type="entry name" value="G_T MISMATCH-SPECIFIC THYMINE DNA GLYCOSYLASE"/>
    <property type="match status" value="1"/>
</dbReference>
<comment type="caution">
    <text evidence="6">The sequence shown here is derived from an EMBL/GenBank/DDBJ whole genome shotgun (WGS) entry which is preliminary data.</text>
</comment>
<keyword evidence="2" id="KW-0378">Hydrolase</keyword>
<proteinExistence type="predicted"/>
<evidence type="ECO:0000256" key="1">
    <source>
        <dbReference type="ARBA" id="ARBA00022763"/>
    </source>
</evidence>
<dbReference type="Gene3D" id="3.40.470.10">
    <property type="entry name" value="Uracil-DNA glycosylase-like domain"/>
    <property type="match status" value="1"/>
</dbReference>
<keyword evidence="1" id="KW-0227">DNA damage</keyword>
<accession>A0A8K0URV0</accession>